<dbReference type="Proteomes" id="UP000463961">
    <property type="component" value="Chromosome"/>
</dbReference>
<reference evidence="3" key="1">
    <citation type="submission" date="2020-01" db="EMBL/GenBank/DDBJ databases">
        <title>Phosphoaccumulans saitamaens gen. nov., sp. nov., a polyphosphate accumulating bacterium isolated from surface river water.</title>
        <authorList>
            <person name="Watanabe K."/>
            <person name="Suda W."/>
        </authorList>
    </citation>
    <scope>NUCLEOTIDE SEQUENCE [LARGE SCALE GENOMIC DNA]</scope>
    <source>
        <strain evidence="3">ICHIAU1</strain>
    </source>
</reference>
<feature type="transmembrane region" description="Helical" evidence="1">
    <location>
        <begin position="270"/>
        <end position="293"/>
    </location>
</feature>
<keyword evidence="1" id="KW-0812">Transmembrane</keyword>
<dbReference type="EMBL" id="AP022345">
    <property type="protein sequence ID" value="BBU67997.1"/>
    <property type="molecule type" value="Genomic_DNA"/>
</dbReference>
<protein>
    <submittedName>
        <fullName evidence="2">Polysaccharide biosynthesis protein</fullName>
    </submittedName>
</protein>
<dbReference type="PANTHER" id="PTHR43424">
    <property type="entry name" value="LOCUS PUTATIVE PROTEIN 1-RELATED"/>
    <property type="match status" value="1"/>
</dbReference>
<feature type="transmembrane region" description="Helical" evidence="1">
    <location>
        <begin position="229"/>
        <end position="249"/>
    </location>
</feature>
<proteinExistence type="predicted"/>
<dbReference type="AlphaFoldDB" id="A0A7R6QVC3"/>
<accession>A0A7R6QVC3</accession>
<sequence>MGLSFAVGVLVARHFGPTEFGQITFVVATAGVFGSLSSLGLDDLVPKDMAQDKQPGVSVDDMQRTALTMRLFGGGLSYLLLLVAVWWTDEFGLLFWLAFILGPYFLLQATDVYEYRLRVEGGFGQIARVRTLASLGANLLKATVVWLSFPLAWLAATMTAEFGLNALLFNKIAAMHAGWGRGQFRVEYAQQLLSRSWKIILAGVLMMVQSRIEYFLVEHFLGWDSVGQYAAALKVVELFDVVTVILVTIMLPEFARKYQESPERTVRQGYLLGCMSFMILMPVMGAAIWLFPIAYGEQYAPAFAVLSLFMLRPFFIMVNSVRNMMLVIEHKFWYPPFCAAIGVIASLGFGCYLIPLLGLWGAVLSAVLSLFASTFLADLVANRKNLIAFLSCWREIKPICQGLRGV</sequence>
<organism evidence="2 3">
    <name type="scientific">Fluviibacter phosphoraccumulans</name>
    <dbReference type="NCBI Taxonomy" id="1751046"/>
    <lineage>
        <taxon>Bacteria</taxon>
        <taxon>Pseudomonadati</taxon>
        <taxon>Pseudomonadota</taxon>
        <taxon>Betaproteobacteria</taxon>
        <taxon>Rhodocyclales</taxon>
        <taxon>Fluviibacteraceae</taxon>
        <taxon>Fluviibacter</taxon>
    </lineage>
</organism>
<dbReference type="InterPro" id="IPR052556">
    <property type="entry name" value="PolySynth_Transporter"/>
</dbReference>
<dbReference type="PANTHER" id="PTHR43424:SF1">
    <property type="entry name" value="LOCUS PUTATIVE PROTEIN 1-RELATED"/>
    <property type="match status" value="1"/>
</dbReference>
<keyword evidence="1" id="KW-0472">Membrane</keyword>
<feature type="transmembrane region" description="Helical" evidence="1">
    <location>
        <begin position="361"/>
        <end position="381"/>
    </location>
</feature>
<feature type="transmembrane region" description="Helical" evidence="1">
    <location>
        <begin position="20"/>
        <end position="41"/>
    </location>
</feature>
<name>A0A7R6QVC3_9RHOO</name>
<keyword evidence="1" id="KW-1133">Transmembrane helix</keyword>
<feature type="transmembrane region" description="Helical" evidence="1">
    <location>
        <begin position="93"/>
        <end position="113"/>
    </location>
</feature>
<feature type="transmembrane region" description="Helical" evidence="1">
    <location>
        <begin position="333"/>
        <end position="355"/>
    </location>
</feature>
<keyword evidence="3" id="KW-1185">Reference proteome</keyword>
<evidence type="ECO:0000313" key="2">
    <source>
        <dbReference type="EMBL" id="BBU67997.1"/>
    </source>
</evidence>
<dbReference type="Pfam" id="PF13440">
    <property type="entry name" value="Polysacc_synt_3"/>
    <property type="match status" value="1"/>
</dbReference>
<evidence type="ECO:0000256" key="1">
    <source>
        <dbReference type="SAM" id="Phobius"/>
    </source>
</evidence>
<evidence type="ECO:0000313" key="3">
    <source>
        <dbReference type="Proteomes" id="UP000463961"/>
    </source>
</evidence>
<feature type="transmembrane region" description="Helical" evidence="1">
    <location>
        <begin position="67"/>
        <end position="87"/>
    </location>
</feature>
<feature type="transmembrane region" description="Helical" evidence="1">
    <location>
        <begin position="134"/>
        <end position="156"/>
    </location>
</feature>
<feature type="transmembrane region" description="Helical" evidence="1">
    <location>
        <begin position="299"/>
        <end position="321"/>
    </location>
</feature>
<gene>
    <name evidence="2" type="ORF">ICHIAU1_02800</name>
</gene>